<dbReference type="EMBL" id="UAWB01000002">
    <property type="protein sequence ID" value="SQB27780.1"/>
    <property type="molecule type" value="Genomic_DNA"/>
</dbReference>
<dbReference type="STRING" id="445960.SAMN05421542_1862"/>
<keyword evidence="1" id="KW-0732">Signal</keyword>
<dbReference type="InterPro" id="IPR022385">
    <property type="entry name" value="Rhs_assc_core"/>
</dbReference>
<dbReference type="AlphaFoldDB" id="A0A2X2XN26"/>
<organism evidence="3 4">
    <name type="scientific">Chryseobacterium jejuense</name>
    <dbReference type="NCBI Taxonomy" id="445960"/>
    <lineage>
        <taxon>Bacteria</taxon>
        <taxon>Pseudomonadati</taxon>
        <taxon>Bacteroidota</taxon>
        <taxon>Flavobacteriia</taxon>
        <taxon>Flavobacteriales</taxon>
        <taxon>Weeksellaceae</taxon>
        <taxon>Chryseobacterium group</taxon>
        <taxon>Chryseobacterium</taxon>
    </lineage>
</organism>
<sequence>MKKILIPIGLLLISHSVQGQLTQGENYIQSKTYLDYNGATPTKTSETVQYFDGLGRSKQVVNVKASPLGRDVATHIEYDQFGRQLKDYLPVPQGGTLNGAIVPNPLSNAANTPYGSEKIYSEKIVENSPLDRLQQQIQVGNDWSSKPINFDYATNETGEVIKYTTTTTWENNATKSTIDYGGTYNMGQLYKNIVADEDGNKTIEFKNGKGQLLLVRKILSTTENADTYYVYNEYGQLAWVIPPLLSKKQTWGWDDQQALAYEYRYDGRNRLVEKKLPGKGWELMVYDKSDRLILSQDGNLKTANKWLITKYDQLGRIAYTGFLTGGDRAGRQNEVNNLVIAESRSTTGFTRNGITVYYTDNYFIGGIPTILSVNYYDTYPGYSFNPSFPSAIQGEETLKETVSAEGKSTKGLPVMSLVKNIEDDNWTKNYSYYDTKGRVIGTHSINHLGGYTKTESKLDFAGVPQSVYTYHVRKSGETGVSIKERFVYDYGNRLKEHYHQVDSNPEQLLSKNSYNELSQLVNKEVGNNLQSIDYAYNIRGWMTGINPAQMPLSDLGGKLFAYKIKYNQKEGIENPDPTQFAGKNVKARYNGNIAEVDWRAVTSIGENPSVTPKRYGYAYDSLNRLTAAYYQNPTNAYSKENIESLTYDLNGNIINLYRTSLFNTGTNTATVIDNLTYAYSGNQVTSINDTSNNSTGYEGGGRAISYDVNGNMKDMKDKRIQSTHYNYLNLPNSFTFGPEFNTSSLYRADGVKLRKRNVEITDGINGTVTNTTNVDYLDGFQYSHTDIQGGGDPGGGGPIDFSMSPMRKAMEIEAYSIEERRTLAKTLELKFFPTAEGFYDYEKDQYIYQYKDHLGNARISFGRNGIGAIEITDANDYYPFGMNHLKTGNAFFGKGSYKNYKYNGKELQETGMYDYGARFYMPDLGRWGVVDPLAETSRRWSTYTYAYNNPIRFIDPDGMQNKDITFGKNISIETQNKIVSDLEKETGLKLSVGDNGKLSYTESSDAGGSKTARDMIKGAIDNHRTDYQINSDNTRGSSIQEIQGRGETIDGKAGYTQVFDLNINTNQIDGFINGASQSLNPLTMGYGMTTLHEVSHKYNNLIDGFVGDDGKEYSATSIYGMQGDNEKKVINVIRTELDNSKGFKLPFGQRKSYSPMDSGGTNFSAFSSEAYSKGPLNVDPKKDLYIKTPRK</sequence>
<name>A0A2X2XN26_CHRJE</name>
<dbReference type="Proteomes" id="UP000251670">
    <property type="component" value="Unassembled WGS sequence"/>
</dbReference>
<gene>
    <name evidence="3" type="ORF">NCTC13492_01362</name>
</gene>
<dbReference type="Gene3D" id="2.180.10.10">
    <property type="entry name" value="RHS repeat-associated core"/>
    <property type="match status" value="1"/>
</dbReference>
<proteinExistence type="predicted"/>
<feature type="chain" id="PRO_5016083199" evidence="1">
    <location>
        <begin position="20"/>
        <end position="1191"/>
    </location>
</feature>
<accession>A0A2X2XN26</accession>
<feature type="domain" description="DUF6443" evidence="2">
    <location>
        <begin position="33"/>
        <end position="152"/>
    </location>
</feature>
<evidence type="ECO:0000313" key="3">
    <source>
        <dbReference type="EMBL" id="SQB27780.1"/>
    </source>
</evidence>
<reference evidence="3 4" key="1">
    <citation type="submission" date="2018-06" db="EMBL/GenBank/DDBJ databases">
        <authorList>
            <consortium name="Pathogen Informatics"/>
            <person name="Doyle S."/>
        </authorList>
    </citation>
    <scope>NUCLEOTIDE SEQUENCE [LARGE SCALE GENOMIC DNA]</scope>
    <source>
        <strain evidence="3 4">NCTC13492</strain>
    </source>
</reference>
<evidence type="ECO:0000259" key="2">
    <source>
        <dbReference type="Pfam" id="PF20041"/>
    </source>
</evidence>
<dbReference type="PANTHER" id="PTHR32305">
    <property type="match status" value="1"/>
</dbReference>
<dbReference type="InterPro" id="IPR045619">
    <property type="entry name" value="DUF6443"/>
</dbReference>
<dbReference type="RefSeq" id="WP_111994759.1">
    <property type="nucleotide sequence ID" value="NZ_UAWB01000002.1"/>
</dbReference>
<evidence type="ECO:0000256" key="1">
    <source>
        <dbReference type="SAM" id="SignalP"/>
    </source>
</evidence>
<dbReference type="PANTHER" id="PTHR32305:SF15">
    <property type="entry name" value="PROTEIN RHSA-RELATED"/>
    <property type="match status" value="1"/>
</dbReference>
<dbReference type="NCBIfam" id="TIGR03696">
    <property type="entry name" value="Rhs_assc_core"/>
    <property type="match status" value="1"/>
</dbReference>
<protein>
    <submittedName>
        <fullName evidence="3">RHS repeat-associated core domain</fullName>
    </submittedName>
</protein>
<evidence type="ECO:0000313" key="4">
    <source>
        <dbReference type="Proteomes" id="UP000251670"/>
    </source>
</evidence>
<dbReference type="InterPro" id="IPR050708">
    <property type="entry name" value="T6SS_VgrG/RHS"/>
</dbReference>
<feature type="signal peptide" evidence="1">
    <location>
        <begin position="1"/>
        <end position="19"/>
    </location>
</feature>
<dbReference type="Pfam" id="PF20041">
    <property type="entry name" value="DUF6443"/>
    <property type="match status" value="1"/>
</dbReference>